<evidence type="ECO:0000313" key="2">
    <source>
        <dbReference type="EMBL" id="GAA4002895.1"/>
    </source>
</evidence>
<keyword evidence="3" id="KW-1185">Reference proteome</keyword>
<evidence type="ECO:0000256" key="1">
    <source>
        <dbReference type="SAM" id="MobiDB-lite"/>
    </source>
</evidence>
<evidence type="ECO:0000313" key="3">
    <source>
        <dbReference type="Proteomes" id="UP001500567"/>
    </source>
</evidence>
<feature type="region of interest" description="Disordered" evidence="1">
    <location>
        <begin position="159"/>
        <end position="192"/>
    </location>
</feature>
<evidence type="ECO:0008006" key="4">
    <source>
        <dbReference type="Google" id="ProtNLM"/>
    </source>
</evidence>
<name>A0ABP7RVR4_9BACT</name>
<comment type="caution">
    <text evidence="2">The sequence shown here is derived from an EMBL/GenBank/DDBJ whole genome shotgun (WGS) entry which is preliminary data.</text>
</comment>
<sequence>MPAKAPVSTTVRRNIIRLDLLAPVVFNVSNTLFNTGFVFPALVSYERQLSGQWSLGAEALVNGGDRTDRRSGAGLMARYYTKKADPAVGLMTGFYCSPVVSYRALASTWLLDGNLFTRGKRLGAGLMIGYQFPLGRPSTSRVALDVSTGLLNWSRIGTDRSEVDPAQPNSSGPALNKTGPSPDFRLGVGFRL</sequence>
<reference evidence="3" key="1">
    <citation type="journal article" date="2019" name="Int. J. Syst. Evol. Microbiol.">
        <title>The Global Catalogue of Microorganisms (GCM) 10K type strain sequencing project: providing services to taxonomists for standard genome sequencing and annotation.</title>
        <authorList>
            <consortium name="The Broad Institute Genomics Platform"/>
            <consortium name="The Broad Institute Genome Sequencing Center for Infectious Disease"/>
            <person name="Wu L."/>
            <person name="Ma J."/>
        </authorList>
    </citation>
    <scope>NUCLEOTIDE SEQUENCE [LARGE SCALE GENOMIC DNA]</scope>
    <source>
        <strain evidence="3">JCM 17224</strain>
    </source>
</reference>
<dbReference type="EMBL" id="BAABDJ010000007">
    <property type="protein sequence ID" value="GAA4002895.1"/>
    <property type="molecule type" value="Genomic_DNA"/>
</dbReference>
<protein>
    <recommendedName>
        <fullName evidence="4">DUF3575 domain-containing protein</fullName>
    </recommendedName>
</protein>
<accession>A0ABP7RVR4</accession>
<proteinExistence type="predicted"/>
<gene>
    <name evidence="2" type="ORF">GCM10022408_12970</name>
</gene>
<organism evidence="2 3">
    <name type="scientific">Hymenobacter fastidiosus</name>
    <dbReference type="NCBI Taxonomy" id="486264"/>
    <lineage>
        <taxon>Bacteria</taxon>
        <taxon>Pseudomonadati</taxon>
        <taxon>Bacteroidota</taxon>
        <taxon>Cytophagia</taxon>
        <taxon>Cytophagales</taxon>
        <taxon>Hymenobacteraceae</taxon>
        <taxon>Hymenobacter</taxon>
    </lineage>
</organism>
<dbReference type="Proteomes" id="UP001500567">
    <property type="component" value="Unassembled WGS sequence"/>
</dbReference>